<proteinExistence type="predicted"/>
<dbReference type="AlphaFoldDB" id="A0A7R9IS99"/>
<evidence type="ECO:0000313" key="2">
    <source>
        <dbReference type="EMBL" id="CAD7463649.1"/>
    </source>
</evidence>
<dbReference type="PANTHER" id="PTHR31017:SF1">
    <property type="entry name" value="LATE SECRETORY PATHWAY PROTEIN AVL9 HOMOLOG"/>
    <property type="match status" value="1"/>
</dbReference>
<dbReference type="InterPro" id="IPR018307">
    <property type="entry name" value="ABL9/DENND6_dom"/>
</dbReference>
<organism evidence="2">
    <name type="scientific">Timema tahoe</name>
    <dbReference type="NCBI Taxonomy" id="61484"/>
    <lineage>
        <taxon>Eukaryota</taxon>
        <taxon>Metazoa</taxon>
        <taxon>Ecdysozoa</taxon>
        <taxon>Arthropoda</taxon>
        <taxon>Hexapoda</taxon>
        <taxon>Insecta</taxon>
        <taxon>Pterygota</taxon>
        <taxon>Neoptera</taxon>
        <taxon>Polyneoptera</taxon>
        <taxon>Phasmatodea</taxon>
        <taxon>Timematodea</taxon>
        <taxon>Timematoidea</taxon>
        <taxon>Timematidae</taxon>
        <taxon>Timema</taxon>
    </lineage>
</organism>
<name>A0A7R9IS99_9NEOP</name>
<protein>
    <recommendedName>
        <fullName evidence="1">AVL9/DENND6 domain-containing protein</fullName>
    </recommendedName>
</protein>
<dbReference type="InterPro" id="IPR051731">
    <property type="entry name" value="DENND11/AVL9_GEFs"/>
</dbReference>
<sequence>MTSLSTCPPVQVEFSFPPLIPGSEPDSNTCPPGWKYLPTLALPDGSHNFEADTVYFHLPSLTNPKQTVYGISCFRQIPVEGWFAKFLDKVNTKHSGLQESRCAVLHEPSCVLGHWGVLVAVFSDKSTSKRNNSQSFCFVVP</sequence>
<gene>
    <name evidence="2" type="ORF">TTEB3V08_LOCUS11531</name>
</gene>
<dbReference type="GO" id="GO:0005737">
    <property type="term" value="C:cytoplasm"/>
    <property type="evidence" value="ECO:0007669"/>
    <property type="project" value="TreeGrafter"/>
</dbReference>
<dbReference type="Pfam" id="PF09794">
    <property type="entry name" value="Avl9"/>
    <property type="match status" value="1"/>
</dbReference>
<dbReference type="PANTHER" id="PTHR31017">
    <property type="entry name" value="LATE SECRETORY PATHWAY PROTEIN AVL9-RELATED"/>
    <property type="match status" value="1"/>
</dbReference>
<accession>A0A7R9IS99</accession>
<evidence type="ECO:0000259" key="1">
    <source>
        <dbReference type="Pfam" id="PF09794"/>
    </source>
</evidence>
<reference evidence="2" key="1">
    <citation type="submission" date="2020-11" db="EMBL/GenBank/DDBJ databases">
        <authorList>
            <person name="Tran Van P."/>
        </authorList>
    </citation>
    <scope>NUCLEOTIDE SEQUENCE</scope>
</reference>
<dbReference type="EMBL" id="OE008742">
    <property type="protein sequence ID" value="CAD7463649.1"/>
    <property type="molecule type" value="Genomic_DNA"/>
</dbReference>
<feature type="domain" description="AVL9/DENND6" evidence="1">
    <location>
        <begin position="11"/>
        <end position="85"/>
    </location>
</feature>